<organism evidence="11 12">
    <name type="scientific">Klebsiella aerogenes</name>
    <name type="common">Enterobacter aerogenes</name>
    <dbReference type="NCBI Taxonomy" id="548"/>
    <lineage>
        <taxon>Bacteria</taxon>
        <taxon>Pseudomonadati</taxon>
        <taxon>Pseudomonadota</taxon>
        <taxon>Gammaproteobacteria</taxon>
        <taxon>Enterobacterales</taxon>
        <taxon>Enterobacteriaceae</taxon>
        <taxon>Klebsiella/Raoultella group</taxon>
        <taxon>Klebsiella</taxon>
    </lineage>
</organism>
<keyword evidence="3 11" id="KW-0436">Ligase</keyword>
<dbReference type="FunFam" id="3.90.740.10:FF:000004">
    <property type="entry name" value="Valine--tRNA ligase"/>
    <property type="match status" value="1"/>
</dbReference>
<feature type="non-terminal residue" evidence="11">
    <location>
        <position position="128"/>
    </location>
</feature>
<dbReference type="GO" id="GO:0004832">
    <property type="term" value="F:valine-tRNA ligase activity"/>
    <property type="evidence" value="ECO:0007669"/>
    <property type="project" value="UniProtKB-EC"/>
</dbReference>
<gene>
    <name evidence="11" type="ORF">SJ059_25660</name>
</gene>
<dbReference type="PANTHER" id="PTHR11946">
    <property type="entry name" value="VALYL-TRNA SYNTHETASES"/>
    <property type="match status" value="1"/>
</dbReference>
<keyword evidence="5" id="KW-0067">ATP-binding</keyword>
<dbReference type="PANTHER" id="PTHR11946:SF93">
    <property type="entry name" value="VALINE--TRNA LIGASE, CHLOROPLASTIC_MITOCHONDRIAL 2"/>
    <property type="match status" value="1"/>
</dbReference>
<keyword evidence="6" id="KW-0648">Protein biosynthesis</keyword>
<dbReference type="EMBL" id="JAWZZT010000229">
    <property type="protein sequence ID" value="MDX7017824.1"/>
    <property type="molecule type" value="Genomic_DNA"/>
</dbReference>
<sequence>VENREVKGSMWHLRYPLADGVKTAEGKDYLIVATTRPETLLGDTGVAVNPEDPRYKDLIGKEVILPLMNRRIPILADEHADMEKGTGCVKITPAHDFNDYEVGRRHQLPMINIMDFDGNIRVSAEVLD</sequence>
<dbReference type="GO" id="GO:0006438">
    <property type="term" value="P:valyl-tRNA aminoacylation"/>
    <property type="evidence" value="ECO:0007669"/>
    <property type="project" value="InterPro"/>
</dbReference>
<dbReference type="Pfam" id="PF13603">
    <property type="entry name" value="tRNA-synt_1_2"/>
    <property type="match status" value="1"/>
</dbReference>
<evidence type="ECO:0000256" key="6">
    <source>
        <dbReference type="ARBA" id="ARBA00022917"/>
    </source>
</evidence>
<feature type="domain" description="Leucyl-tRNA synthetase editing" evidence="10">
    <location>
        <begin position="60"/>
        <end position="115"/>
    </location>
</feature>
<keyword evidence="2" id="KW-0963">Cytoplasm</keyword>
<evidence type="ECO:0000256" key="4">
    <source>
        <dbReference type="ARBA" id="ARBA00022741"/>
    </source>
</evidence>
<evidence type="ECO:0000256" key="3">
    <source>
        <dbReference type="ARBA" id="ARBA00022598"/>
    </source>
</evidence>
<comment type="caution">
    <text evidence="11">The sequence shown here is derived from an EMBL/GenBank/DDBJ whole genome shotgun (WGS) entry which is preliminary data.</text>
</comment>
<evidence type="ECO:0000313" key="12">
    <source>
        <dbReference type="Proteomes" id="UP001279012"/>
    </source>
</evidence>
<dbReference type="Proteomes" id="UP001279012">
    <property type="component" value="Unassembled WGS sequence"/>
</dbReference>
<evidence type="ECO:0000256" key="1">
    <source>
        <dbReference type="ARBA" id="ARBA00013169"/>
    </source>
</evidence>
<reference evidence="11" key="1">
    <citation type="submission" date="2023-11" db="EMBL/GenBank/DDBJ databases">
        <title>Detection of rare carbapenemases in Enterobacterales - comparison of two colorimetric and two CIM-based carbapenemase assays.</title>
        <authorList>
            <person name="Schaffarczyk L."/>
            <person name="Noster J."/>
            <person name="Stelzer Y."/>
            <person name="Sattler J."/>
            <person name="Gatermann S."/>
            <person name="Hamprecht A."/>
        </authorList>
    </citation>
    <scope>NUCLEOTIDE SEQUENCE</scope>
    <source>
        <strain evidence="11">CIM-Cont-037</strain>
    </source>
</reference>
<dbReference type="SUPFAM" id="SSF50677">
    <property type="entry name" value="ValRS/IleRS/LeuRS editing domain"/>
    <property type="match status" value="1"/>
</dbReference>
<accession>A0AAW9ECW8</accession>
<evidence type="ECO:0000259" key="10">
    <source>
        <dbReference type="Pfam" id="PF13603"/>
    </source>
</evidence>
<dbReference type="GO" id="GO:0005524">
    <property type="term" value="F:ATP binding"/>
    <property type="evidence" value="ECO:0007669"/>
    <property type="project" value="UniProtKB-KW"/>
</dbReference>
<evidence type="ECO:0000313" key="11">
    <source>
        <dbReference type="EMBL" id="MDX7017824.1"/>
    </source>
</evidence>
<proteinExistence type="predicted"/>
<dbReference type="AlphaFoldDB" id="A0AAW9ECW8"/>
<dbReference type="GO" id="GO:0002161">
    <property type="term" value="F:aminoacyl-tRNA deacylase activity"/>
    <property type="evidence" value="ECO:0007669"/>
    <property type="project" value="InterPro"/>
</dbReference>
<keyword evidence="8" id="KW-0030">Aminoacyl-tRNA synthetase</keyword>
<dbReference type="GO" id="GO:0005829">
    <property type="term" value="C:cytosol"/>
    <property type="evidence" value="ECO:0007669"/>
    <property type="project" value="TreeGrafter"/>
</dbReference>
<keyword evidence="4" id="KW-0547">Nucleotide-binding</keyword>
<evidence type="ECO:0000256" key="8">
    <source>
        <dbReference type="ARBA" id="ARBA00023146"/>
    </source>
</evidence>
<dbReference type="FunFam" id="3.90.740.10:FF:000003">
    <property type="entry name" value="Valine--tRNA ligase"/>
    <property type="match status" value="1"/>
</dbReference>
<dbReference type="InterPro" id="IPR009008">
    <property type="entry name" value="Val/Leu/Ile-tRNA-synth_edit"/>
</dbReference>
<name>A0AAW9ECW8_KLEAE</name>
<dbReference type="EC" id="6.1.1.9" evidence="1"/>
<keyword evidence="7" id="KW-0175">Coiled coil</keyword>
<evidence type="ECO:0000256" key="2">
    <source>
        <dbReference type="ARBA" id="ARBA00022490"/>
    </source>
</evidence>
<feature type="non-terminal residue" evidence="11">
    <location>
        <position position="1"/>
    </location>
</feature>
<evidence type="ECO:0000256" key="9">
    <source>
        <dbReference type="ARBA" id="ARBA00029936"/>
    </source>
</evidence>
<protein>
    <recommendedName>
        <fullName evidence="1">valine--tRNA ligase</fullName>
        <ecNumber evidence="1">6.1.1.9</ecNumber>
    </recommendedName>
    <alternativeName>
        <fullName evidence="9">Valyl-tRNA synthetase</fullName>
    </alternativeName>
</protein>
<dbReference type="InterPro" id="IPR025709">
    <property type="entry name" value="Leu_tRNA-synth_edit"/>
</dbReference>
<evidence type="ECO:0000256" key="7">
    <source>
        <dbReference type="ARBA" id="ARBA00023054"/>
    </source>
</evidence>
<evidence type="ECO:0000256" key="5">
    <source>
        <dbReference type="ARBA" id="ARBA00022840"/>
    </source>
</evidence>
<dbReference type="Gene3D" id="3.90.740.10">
    <property type="entry name" value="Valyl/Leucyl/Isoleucyl-tRNA synthetase, editing domain"/>
    <property type="match status" value="1"/>
</dbReference>
<dbReference type="InterPro" id="IPR002303">
    <property type="entry name" value="Valyl-tRNA_ligase"/>
</dbReference>